<dbReference type="Proteomes" id="UP000316008">
    <property type="component" value="Unassembled WGS sequence"/>
</dbReference>
<dbReference type="InterPro" id="IPR011042">
    <property type="entry name" value="6-blade_b-propeller_TolB-like"/>
</dbReference>
<accession>A0A556MYV3</accession>
<keyword evidence="1" id="KW-0802">TPR repeat</keyword>
<keyword evidence="3" id="KW-1185">Reference proteome</keyword>
<reference evidence="2 3" key="1">
    <citation type="submission" date="2019-07" db="EMBL/GenBank/DDBJ databases">
        <authorList>
            <person name="Huq M.A."/>
        </authorList>
    </citation>
    <scope>NUCLEOTIDE SEQUENCE [LARGE SCALE GENOMIC DNA]</scope>
    <source>
        <strain evidence="2 3">MAH-3</strain>
    </source>
</reference>
<dbReference type="PROSITE" id="PS50005">
    <property type="entry name" value="TPR"/>
    <property type="match status" value="1"/>
</dbReference>
<evidence type="ECO:0000313" key="2">
    <source>
        <dbReference type="EMBL" id="TSJ45071.1"/>
    </source>
</evidence>
<dbReference type="Gene3D" id="1.25.40.10">
    <property type="entry name" value="Tetratricopeptide repeat domain"/>
    <property type="match status" value="1"/>
</dbReference>
<dbReference type="InterPro" id="IPR011990">
    <property type="entry name" value="TPR-like_helical_dom_sf"/>
</dbReference>
<organism evidence="2 3">
    <name type="scientific">Fluviicola chungangensis</name>
    <dbReference type="NCBI Taxonomy" id="2597671"/>
    <lineage>
        <taxon>Bacteria</taxon>
        <taxon>Pseudomonadati</taxon>
        <taxon>Bacteroidota</taxon>
        <taxon>Flavobacteriia</taxon>
        <taxon>Flavobacteriales</taxon>
        <taxon>Crocinitomicaceae</taxon>
        <taxon>Fluviicola</taxon>
    </lineage>
</organism>
<protein>
    <submittedName>
        <fullName evidence="2">Tetratricopeptide repeat protein</fullName>
    </submittedName>
</protein>
<dbReference type="Gene3D" id="2.120.10.30">
    <property type="entry name" value="TolB, C-terminal domain"/>
    <property type="match status" value="1"/>
</dbReference>
<sequence>MPRLYLVLFALISFTGHGQNLLGKYLDFADEQYAKGDYIYALQYYEKAMEMDSNTVGILWKYAETLRAYKDYRKASYYYQKVYEKEETAIYPSSLLQWALMEKQNGHYAEAIELFKRAKKKYSKDKRTYNYLKSKRELESCLWAQAALKDTSDLESITLPKGLNTVNSEFGHTISQGQFVLSSMRSKKENAGEEMLDDNYKNRLYFTAWKDSLSEVNPGLLEALNQAEVNTGNGCFSPDGKRFYYSNCGGDENQFACQIWVSSFQNGKWSNPNPLGEIINEPGTNNTTPTIAVIENEEWLIFSSNRADGKGGMDLYYSVIKNNGNQFSKVRPLNAANSPDNDISPFYNAEKKRLYFSSSWFDGFGGYDVFFVELKNGRWETPENLGLPINSPANDIYYFEDRDSMYVSSNRIGVQYVKNPTCCSDIFGYKHPRIIVPETKKETLAELNKRLPVTLYFHNDIPDPRSKETTTKVNYINSYNDYIAMLPEYRKEYSKGLSGEKIIEAEEDIESFFLEYVEQGVKDLVLFQALLLEELQKGFQIRLNIRGFASPLAKTEYNVALTQRRIMSLGNYLRAYDNGVFAPYLDGTSPNGGKLELVGVPYGEYTANQITSDNPNDVKNSVFSRAAARERKIEIQSVSYLETDSIFFFIDCVPNVITLGKIQQGETSFRFSVHNNHEKSLKISSIKTEGDLVNFTYGSIIPAKGNALVQAITVSKLPDGIFSFPILIYFEGYSTPIRLMVLGETPK</sequence>
<gene>
    <name evidence="2" type="ORF">FO442_10790</name>
</gene>
<dbReference type="SUPFAM" id="SSF48452">
    <property type="entry name" value="TPR-like"/>
    <property type="match status" value="1"/>
</dbReference>
<dbReference type="SMART" id="SM00028">
    <property type="entry name" value="TPR"/>
    <property type="match status" value="2"/>
</dbReference>
<comment type="caution">
    <text evidence="2">The sequence shown here is derived from an EMBL/GenBank/DDBJ whole genome shotgun (WGS) entry which is preliminary data.</text>
</comment>
<dbReference type="EMBL" id="VLPL01000004">
    <property type="protein sequence ID" value="TSJ45071.1"/>
    <property type="molecule type" value="Genomic_DNA"/>
</dbReference>
<evidence type="ECO:0000256" key="1">
    <source>
        <dbReference type="PROSITE-ProRule" id="PRU00339"/>
    </source>
</evidence>
<dbReference type="OrthoDB" id="1488408at2"/>
<dbReference type="SUPFAM" id="SSF82171">
    <property type="entry name" value="DPP6 N-terminal domain-like"/>
    <property type="match status" value="1"/>
</dbReference>
<name>A0A556MYV3_9FLAO</name>
<evidence type="ECO:0000313" key="3">
    <source>
        <dbReference type="Proteomes" id="UP000316008"/>
    </source>
</evidence>
<dbReference type="RefSeq" id="WP_144333190.1">
    <property type="nucleotide sequence ID" value="NZ_VLPL01000004.1"/>
</dbReference>
<dbReference type="AlphaFoldDB" id="A0A556MYV3"/>
<feature type="repeat" description="TPR" evidence="1">
    <location>
        <begin position="22"/>
        <end position="55"/>
    </location>
</feature>
<proteinExistence type="predicted"/>
<dbReference type="InterPro" id="IPR019734">
    <property type="entry name" value="TPR_rpt"/>
</dbReference>